<gene>
    <name evidence="1" type="ORF">GEV33_013040</name>
</gene>
<dbReference type="Proteomes" id="UP000719412">
    <property type="component" value="Unassembled WGS sequence"/>
</dbReference>
<reference evidence="1" key="1">
    <citation type="journal article" date="2020" name="J Insects Food Feed">
        <title>The yellow mealworm (Tenebrio molitor) genome: a resource for the emerging insects as food and feed industry.</title>
        <authorList>
            <person name="Eriksson T."/>
            <person name="Andere A."/>
            <person name="Kelstrup H."/>
            <person name="Emery V."/>
            <person name="Picard C."/>
        </authorList>
    </citation>
    <scope>NUCLEOTIDE SEQUENCE</scope>
    <source>
        <strain evidence="1">Stoneville</strain>
        <tissue evidence="1">Whole head</tissue>
    </source>
</reference>
<comment type="caution">
    <text evidence="1">The sequence shown here is derived from an EMBL/GenBank/DDBJ whole genome shotgun (WGS) entry which is preliminary data.</text>
</comment>
<organism evidence="1 2">
    <name type="scientific">Tenebrio molitor</name>
    <name type="common">Yellow mealworm beetle</name>
    <dbReference type="NCBI Taxonomy" id="7067"/>
    <lineage>
        <taxon>Eukaryota</taxon>
        <taxon>Metazoa</taxon>
        <taxon>Ecdysozoa</taxon>
        <taxon>Arthropoda</taxon>
        <taxon>Hexapoda</taxon>
        <taxon>Insecta</taxon>
        <taxon>Pterygota</taxon>
        <taxon>Neoptera</taxon>
        <taxon>Endopterygota</taxon>
        <taxon>Coleoptera</taxon>
        <taxon>Polyphaga</taxon>
        <taxon>Cucujiformia</taxon>
        <taxon>Tenebrionidae</taxon>
        <taxon>Tenebrio</taxon>
    </lineage>
</organism>
<name>A0A8J6L7N1_TENMO</name>
<reference evidence="1" key="2">
    <citation type="submission" date="2021-08" db="EMBL/GenBank/DDBJ databases">
        <authorList>
            <person name="Eriksson T."/>
        </authorList>
    </citation>
    <scope>NUCLEOTIDE SEQUENCE</scope>
    <source>
        <strain evidence="1">Stoneville</strain>
        <tissue evidence="1">Whole head</tissue>
    </source>
</reference>
<protein>
    <submittedName>
        <fullName evidence="1">Uncharacterized protein</fullName>
    </submittedName>
</protein>
<evidence type="ECO:0000313" key="1">
    <source>
        <dbReference type="EMBL" id="KAH0809752.1"/>
    </source>
</evidence>
<dbReference type="EMBL" id="JABDTM020027935">
    <property type="protein sequence ID" value="KAH0809752.1"/>
    <property type="molecule type" value="Genomic_DNA"/>
</dbReference>
<dbReference type="AlphaFoldDB" id="A0A8J6L7N1"/>
<keyword evidence="2" id="KW-1185">Reference proteome</keyword>
<proteinExistence type="predicted"/>
<sequence>MRPFEEGLHSVYKVAVKTRTDVLVQSAESRQSVKPLSFTIPPDLSCDFYLGGSLFSVGGVLAPRAYFTIIPFQQRGRCTKWSSICGHPNRIYGRNIGEGLPNFPVEICRILFLNLSQTYARKFLASDKWTVSGVFRGNGGGGGGGVKARSEYLMGHIRNVQS</sequence>
<accession>A0A8J6L7N1</accession>
<evidence type="ECO:0000313" key="2">
    <source>
        <dbReference type="Proteomes" id="UP000719412"/>
    </source>
</evidence>